<evidence type="ECO:0000256" key="9">
    <source>
        <dbReference type="ARBA" id="ARBA00023288"/>
    </source>
</evidence>
<dbReference type="InterPro" id="IPR052062">
    <property type="entry name" value="Murein_DD/LD_carboxypeptidase"/>
</dbReference>
<reference evidence="10" key="1">
    <citation type="submission" date="2022-09" db="EMBL/GenBank/DDBJ databases">
        <title>Molecular characterization of Glaesserella parasuis strains circulating in commercial swine farms using whole-genome sequencing.</title>
        <authorList>
            <person name="Mugabi R."/>
            <person name="Clavijo M."/>
            <person name="Li G."/>
        </authorList>
    </citation>
    <scope>NUCLEOTIDE SEQUENCE</scope>
    <source>
        <strain evidence="10">0435-53</strain>
    </source>
</reference>
<comment type="caution">
    <text evidence="10">The sequence shown here is derived from an EMBL/GenBank/DDBJ whole genome shotgun (WGS) entry which is preliminary data.</text>
</comment>
<dbReference type="Pfam" id="PF00877">
    <property type="entry name" value="NLPC_P60"/>
    <property type="match status" value="1"/>
</dbReference>
<keyword evidence="9" id="KW-0449">Lipoprotein</keyword>
<dbReference type="AlphaFoldDB" id="A0A084EFU0"/>
<evidence type="ECO:0000256" key="8">
    <source>
        <dbReference type="ARBA" id="ARBA00023139"/>
    </source>
</evidence>
<dbReference type="GO" id="GO:0016020">
    <property type="term" value="C:membrane"/>
    <property type="evidence" value="ECO:0007669"/>
    <property type="project" value="UniProtKB-SubCell"/>
</dbReference>
<protein>
    <submittedName>
        <fullName evidence="10">NlpC/P60 family protein</fullName>
    </submittedName>
</protein>
<dbReference type="GO" id="GO:0008234">
    <property type="term" value="F:cysteine-type peptidase activity"/>
    <property type="evidence" value="ECO:0007669"/>
    <property type="project" value="UniProtKB-KW"/>
</dbReference>
<evidence type="ECO:0000313" key="10">
    <source>
        <dbReference type="EMBL" id="MDD2168336.1"/>
    </source>
</evidence>
<keyword evidence="8" id="KW-0564">Palmitate</keyword>
<dbReference type="EMBL" id="JAODIR010000033">
    <property type="protein sequence ID" value="MDD2168336.1"/>
    <property type="molecule type" value="Genomic_DNA"/>
</dbReference>
<dbReference type="InterPro" id="IPR038765">
    <property type="entry name" value="Papain-like_cys_pep_sf"/>
</dbReference>
<evidence type="ECO:0000256" key="5">
    <source>
        <dbReference type="ARBA" id="ARBA00022801"/>
    </source>
</evidence>
<keyword evidence="6" id="KW-0788">Thiol protease</keyword>
<evidence type="ECO:0000256" key="1">
    <source>
        <dbReference type="ARBA" id="ARBA00004635"/>
    </source>
</evidence>
<dbReference type="PROSITE" id="PS51935">
    <property type="entry name" value="NLPC_P60"/>
    <property type="match status" value="1"/>
</dbReference>
<evidence type="ECO:0000256" key="3">
    <source>
        <dbReference type="ARBA" id="ARBA00022670"/>
    </source>
</evidence>
<dbReference type="PANTHER" id="PTHR47360">
    <property type="entry name" value="MUREIN DD-ENDOPEPTIDASE MEPS/MUREIN LD-CARBOXYPEPTIDASE"/>
    <property type="match status" value="1"/>
</dbReference>
<evidence type="ECO:0000313" key="11">
    <source>
        <dbReference type="Proteomes" id="UP001148834"/>
    </source>
</evidence>
<dbReference type="PANTHER" id="PTHR47360:SF3">
    <property type="entry name" value="MUREIN DD-ENDOPEPTIDASE MEPS_MUREIN LD-CARBOXYPEPTIDASE"/>
    <property type="match status" value="1"/>
</dbReference>
<dbReference type="RefSeq" id="WP_021111856.1">
    <property type="nucleotide sequence ID" value="NZ_CP049088.1"/>
</dbReference>
<dbReference type="InterPro" id="IPR000064">
    <property type="entry name" value="NLP_P60_dom"/>
</dbReference>
<organism evidence="10 11">
    <name type="scientific">Glaesserella parasuis</name>
    <name type="common">Haemophilus parasuis</name>
    <dbReference type="NCBI Taxonomy" id="738"/>
    <lineage>
        <taxon>Bacteria</taxon>
        <taxon>Pseudomonadati</taxon>
        <taxon>Pseudomonadota</taxon>
        <taxon>Gammaproteobacteria</taxon>
        <taxon>Pasteurellales</taxon>
        <taxon>Pasteurellaceae</taxon>
        <taxon>Glaesserella</taxon>
    </lineage>
</organism>
<dbReference type="OrthoDB" id="9807055at2"/>
<sequence>MQKSLFSLTKTVLFSLTIALSIGYSSNAVASLSTKPATPTQLNKAKTTAKFASAKKQDVAQKVMNVYRQWAGTRYRLGGESKAGIDCSAFVQAIMDSAFSQHFPRSTAEQRHMGKSISKSELRPGDLVFFRKNNHVGVYIGNGKFVHASSSQGVTTSSMSERYWAKSYTQSRRVL</sequence>
<proteinExistence type="inferred from homology"/>
<dbReference type="GO" id="GO:0006508">
    <property type="term" value="P:proteolysis"/>
    <property type="evidence" value="ECO:0007669"/>
    <property type="project" value="UniProtKB-KW"/>
</dbReference>
<name>A0A084EFU0_GLAPU</name>
<comment type="subcellular location">
    <subcellularLocation>
        <location evidence="1">Membrane</location>
        <topology evidence="1">Lipid-anchor</topology>
    </subcellularLocation>
</comment>
<keyword evidence="3" id="KW-0645">Protease</keyword>
<keyword evidence="7" id="KW-0472">Membrane</keyword>
<evidence type="ECO:0000256" key="2">
    <source>
        <dbReference type="ARBA" id="ARBA00007074"/>
    </source>
</evidence>
<evidence type="ECO:0000256" key="7">
    <source>
        <dbReference type="ARBA" id="ARBA00023136"/>
    </source>
</evidence>
<accession>A0A084EFU0</accession>
<evidence type="ECO:0000256" key="6">
    <source>
        <dbReference type="ARBA" id="ARBA00022807"/>
    </source>
</evidence>
<gene>
    <name evidence="10" type="ORF">N5925_06970</name>
</gene>
<dbReference type="SUPFAM" id="SSF54001">
    <property type="entry name" value="Cysteine proteinases"/>
    <property type="match status" value="1"/>
</dbReference>
<keyword evidence="5" id="KW-0378">Hydrolase</keyword>
<evidence type="ECO:0000256" key="4">
    <source>
        <dbReference type="ARBA" id="ARBA00022729"/>
    </source>
</evidence>
<dbReference type="Gene3D" id="3.90.1720.10">
    <property type="entry name" value="endopeptidase domain like (from Nostoc punctiforme)"/>
    <property type="match status" value="1"/>
</dbReference>
<dbReference type="Proteomes" id="UP001148834">
    <property type="component" value="Unassembled WGS sequence"/>
</dbReference>
<keyword evidence="4" id="KW-0732">Signal</keyword>
<comment type="similarity">
    <text evidence="2">Belongs to the peptidase C40 family.</text>
</comment>